<evidence type="ECO:0000256" key="1">
    <source>
        <dbReference type="ARBA" id="ARBA00023239"/>
    </source>
</evidence>
<accession>A0A090EE61</accession>
<dbReference type="InterPro" id="IPR013974">
    <property type="entry name" value="SAF"/>
</dbReference>
<evidence type="ECO:0000313" key="4">
    <source>
        <dbReference type="Proteomes" id="UP000045285"/>
    </source>
</evidence>
<dbReference type="Proteomes" id="UP000045285">
    <property type="component" value="Unassembled WGS sequence"/>
</dbReference>
<keyword evidence="1" id="KW-0456">Lyase</keyword>
<reference evidence="4" key="1">
    <citation type="submission" date="2014-08" db="EMBL/GenBank/DDBJ databases">
        <authorList>
            <person name="Moulin L."/>
        </authorList>
    </citation>
    <scope>NUCLEOTIDE SEQUENCE [LARGE SCALE GENOMIC DNA]</scope>
</reference>
<evidence type="ECO:0000259" key="2">
    <source>
        <dbReference type="SMART" id="SM00858"/>
    </source>
</evidence>
<dbReference type="EMBL" id="CCMZ01000075">
    <property type="protein sequence ID" value="CDX28518.1"/>
    <property type="molecule type" value="Genomic_DNA"/>
</dbReference>
<dbReference type="SMART" id="SM00858">
    <property type="entry name" value="SAF"/>
    <property type="match status" value="1"/>
</dbReference>
<feature type="domain" description="SAF" evidence="2">
    <location>
        <begin position="13"/>
        <end position="88"/>
    </location>
</feature>
<sequence>MSRSGAIVLHADDDVAVLVGPVEAGASVATRGAREGLVLTAGASLDAGHKLALRDLPAGAKVRKYGEVIGRLTAPVAAGDHVHVHNLESLRGL</sequence>
<keyword evidence="3" id="KW-0378">Hydrolase</keyword>
<protein>
    <submittedName>
        <fullName evidence="3">UxaA family hydrolase</fullName>
    </submittedName>
</protein>
<dbReference type="CDD" id="cd11613">
    <property type="entry name" value="SAF_AH_GD"/>
    <property type="match status" value="1"/>
</dbReference>
<proteinExistence type="predicted"/>
<name>A0A090EE61_MESPL</name>
<dbReference type="GO" id="GO:0016829">
    <property type="term" value="F:lyase activity"/>
    <property type="evidence" value="ECO:0007669"/>
    <property type="project" value="UniProtKB-KW"/>
</dbReference>
<gene>
    <name evidence="3" type="ORF">MPL3356_80325</name>
</gene>
<dbReference type="Pfam" id="PF08666">
    <property type="entry name" value="SAF"/>
    <property type="match status" value="1"/>
</dbReference>
<dbReference type="InterPro" id="IPR044144">
    <property type="entry name" value="SAF_UxaA/GarD"/>
</dbReference>
<organism evidence="3 4">
    <name type="scientific">Mesorhizobium plurifarium</name>
    <dbReference type="NCBI Taxonomy" id="69974"/>
    <lineage>
        <taxon>Bacteria</taxon>
        <taxon>Pseudomonadati</taxon>
        <taxon>Pseudomonadota</taxon>
        <taxon>Alphaproteobacteria</taxon>
        <taxon>Hyphomicrobiales</taxon>
        <taxon>Phyllobacteriaceae</taxon>
        <taxon>Mesorhizobium</taxon>
    </lineage>
</organism>
<dbReference type="GO" id="GO:0016787">
    <property type="term" value="F:hydrolase activity"/>
    <property type="evidence" value="ECO:0007669"/>
    <property type="project" value="UniProtKB-KW"/>
</dbReference>
<evidence type="ECO:0000313" key="3">
    <source>
        <dbReference type="EMBL" id="CDX28518.1"/>
    </source>
</evidence>
<keyword evidence="4" id="KW-1185">Reference proteome</keyword>
<dbReference type="STRING" id="69974.MPLDJ20_60303"/>
<dbReference type="AlphaFoldDB" id="A0A090EE61"/>
<dbReference type="Gene3D" id="2.30.130.110">
    <property type="match status" value="1"/>
</dbReference>